<feature type="transmembrane region" description="Helical" evidence="5">
    <location>
        <begin position="88"/>
        <end position="109"/>
    </location>
</feature>
<dbReference type="Proteomes" id="UP000784294">
    <property type="component" value="Unassembled WGS sequence"/>
</dbReference>
<dbReference type="PROSITE" id="PS50262">
    <property type="entry name" value="G_PROTEIN_RECEP_F1_2"/>
    <property type="match status" value="1"/>
</dbReference>
<reference evidence="7" key="1">
    <citation type="submission" date="2018-11" db="EMBL/GenBank/DDBJ databases">
        <authorList>
            <consortium name="Pathogen Informatics"/>
        </authorList>
    </citation>
    <scope>NUCLEOTIDE SEQUENCE</scope>
</reference>
<dbReference type="Pfam" id="PF00001">
    <property type="entry name" value="7tm_1"/>
    <property type="match status" value="1"/>
</dbReference>
<evidence type="ECO:0000313" key="8">
    <source>
        <dbReference type="Proteomes" id="UP000784294"/>
    </source>
</evidence>
<evidence type="ECO:0000313" key="7">
    <source>
        <dbReference type="EMBL" id="VEL41478.1"/>
    </source>
</evidence>
<dbReference type="InterPro" id="IPR000276">
    <property type="entry name" value="GPCR_Rhodpsn"/>
</dbReference>
<feature type="domain" description="G-protein coupled receptors family 1 profile" evidence="6">
    <location>
        <begin position="67"/>
        <end position="336"/>
    </location>
</feature>
<evidence type="ECO:0000256" key="5">
    <source>
        <dbReference type="SAM" id="Phobius"/>
    </source>
</evidence>
<feature type="transmembrane region" description="Helical" evidence="5">
    <location>
        <begin position="129"/>
        <end position="152"/>
    </location>
</feature>
<evidence type="ECO:0000256" key="3">
    <source>
        <dbReference type="ARBA" id="ARBA00022989"/>
    </source>
</evidence>
<evidence type="ECO:0000256" key="2">
    <source>
        <dbReference type="ARBA" id="ARBA00022692"/>
    </source>
</evidence>
<dbReference type="InterPro" id="IPR052954">
    <property type="entry name" value="GPCR-Ligand_Int"/>
</dbReference>
<dbReference type="EMBL" id="CAAALY010269510">
    <property type="protein sequence ID" value="VEL41478.1"/>
    <property type="molecule type" value="Genomic_DNA"/>
</dbReference>
<feature type="transmembrane region" description="Helical" evidence="5">
    <location>
        <begin position="52"/>
        <end position="76"/>
    </location>
</feature>
<evidence type="ECO:0000256" key="1">
    <source>
        <dbReference type="ARBA" id="ARBA00004370"/>
    </source>
</evidence>
<sequence length="336" mass="37963">MLQELQTEAGLEINSSQLELVGPIELRHRLHQAAVSTTPGRHDPICRAFHVVWLYIPPILLLFGTVGNCLACWVLFRSKLATISSYVYLAVLSIVDEGVLLSGLMRRWIGRLVGFSLEEQHWFTCKLLQFAGVSTSCLSVWLIVALTVERALVITMPLKAASLARPSRSRTVILVLVFVFCSIAGHFFLTVSLISVRLSGESEINDASQNRTISDSTSPITILDVEPEMQYLCKFYNLRVNQVWIWVDATLYSYLPTIIIALLNAIIIHGIYRATKRRANMVSGGRIIRPRYTTIHQHTLIQKERKQQCVSTKTSSSCCFKIAKRVYTPIKKLDWL</sequence>
<keyword evidence="2 5" id="KW-0812">Transmembrane</keyword>
<dbReference type="GO" id="GO:0016020">
    <property type="term" value="C:membrane"/>
    <property type="evidence" value="ECO:0007669"/>
    <property type="project" value="UniProtKB-SubCell"/>
</dbReference>
<dbReference type="InterPro" id="IPR017452">
    <property type="entry name" value="GPCR_Rhodpsn_7TM"/>
</dbReference>
<keyword evidence="4 5" id="KW-0472">Membrane</keyword>
<dbReference type="PANTHER" id="PTHR46641:SF25">
    <property type="entry name" value="CNMAMIDE RECEPTOR-RELATED"/>
    <property type="match status" value="1"/>
</dbReference>
<feature type="transmembrane region" description="Helical" evidence="5">
    <location>
        <begin position="172"/>
        <end position="196"/>
    </location>
</feature>
<name>A0A448XP86_9PLAT</name>
<dbReference type="GO" id="GO:0004930">
    <property type="term" value="F:G protein-coupled receptor activity"/>
    <property type="evidence" value="ECO:0007669"/>
    <property type="project" value="InterPro"/>
</dbReference>
<evidence type="ECO:0000256" key="4">
    <source>
        <dbReference type="ARBA" id="ARBA00023136"/>
    </source>
</evidence>
<protein>
    <recommendedName>
        <fullName evidence="6">G-protein coupled receptors family 1 profile domain-containing protein</fullName>
    </recommendedName>
</protein>
<keyword evidence="3 5" id="KW-1133">Transmembrane helix</keyword>
<gene>
    <name evidence="7" type="ORF">PXEA_LOCUS34918</name>
</gene>
<dbReference type="AlphaFoldDB" id="A0A448XP86"/>
<dbReference type="PANTHER" id="PTHR46641">
    <property type="entry name" value="FMRFAMIDE RECEPTOR-RELATED"/>
    <property type="match status" value="1"/>
</dbReference>
<feature type="transmembrane region" description="Helical" evidence="5">
    <location>
        <begin position="251"/>
        <end position="272"/>
    </location>
</feature>
<dbReference type="OrthoDB" id="9990906at2759"/>
<comment type="subcellular location">
    <subcellularLocation>
        <location evidence="1">Membrane</location>
    </subcellularLocation>
</comment>
<evidence type="ECO:0000259" key="6">
    <source>
        <dbReference type="PROSITE" id="PS50262"/>
    </source>
</evidence>
<proteinExistence type="predicted"/>
<organism evidence="7 8">
    <name type="scientific">Protopolystoma xenopodis</name>
    <dbReference type="NCBI Taxonomy" id="117903"/>
    <lineage>
        <taxon>Eukaryota</taxon>
        <taxon>Metazoa</taxon>
        <taxon>Spiralia</taxon>
        <taxon>Lophotrochozoa</taxon>
        <taxon>Platyhelminthes</taxon>
        <taxon>Monogenea</taxon>
        <taxon>Polyopisthocotylea</taxon>
        <taxon>Polystomatidea</taxon>
        <taxon>Polystomatidae</taxon>
        <taxon>Protopolystoma</taxon>
    </lineage>
</organism>
<dbReference type="Gene3D" id="1.20.1070.10">
    <property type="entry name" value="Rhodopsin 7-helix transmembrane proteins"/>
    <property type="match status" value="1"/>
</dbReference>
<keyword evidence="8" id="KW-1185">Reference proteome</keyword>
<accession>A0A448XP86</accession>
<dbReference type="SUPFAM" id="SSF81321">
    <property type="entry name" value="Family A G protein-coupled receptor-like"/>
    <property type="match status" value="1"/>
</dbReference>
<comment type="caution">
    <text evidence="7">The sequence shown here is derived from an EMBL/GenBank/DDBJ whole genome shotgun (WGS) entry which is preliminary data.</text>
</comment>